<feature type="chain" id="PRO_5005598599" description="Secreted protein" evidence="1">
    <location>
        <begin position="20"/>
        <end position="123"/>
    </location>
</feature>
<dbReference type="AlphaFoldDB" id="A0A0M0F980"/>
<sequence>MRNCSSRSASWPFSTSVFASVNGISKTSGSVPPASWGANVVAFHSYSSGTMSMSGFAVSNSSTWALKASIASCSEPGRRETTLRVTFPSPSEPLLSSSLPEPPLEHAASVLIASAPARVKAIA</sequence>
<name>A0A0M0F980_CELCE</name>
<evidence type="ECO:0000256" key="1">
    <source>
        <dbReference type="SAM" id="SignalP"/>
    </source>
</evidence>
<keyword evidence="3" id="KW-1185">Reference proteome</keyword>
<feature type="signal peptide" evidence="1">
    <location>
        <begin position="1"/>
        <end position="19"/>
    </location>
</feature>
<evidence type="ECO:0000313" key="3">
    <source>
        <dbReference type="Proteomes" id="UP000037387"/>
    </source>
</evidence>
<gene>
    <name evidence="2" type="ORF">M768_07845</name>
</gene>
<accession>A0A0M0F980</accession>
<protein>
    <recommendedName>
        <fullName evidence="4">Secreted protein</fullName>
    </recommendedName>
</protein>
<evidence type="ECO:0008006" key="4">
    <source>
        <dbReference type="Google" id="ProtNLM"/>
    </source>
</evidence>
<dbReference type="Proteomes" id="UP000037387">
    <property type="component" value="Unassembled WGS sequence"/>
</dbReference>
<keyword evidence="1" id="KW-0732">Signal</keyword>
<proteinExistence type="predicted"/>
<dbReference type="EMBL" id="ATNL01000007">
    <property type="protein sequence ID" value="KON74008.1"/>
    <property type="molecule type" value="Genomic_DNA"/>
</dbReference>
<dbReference type="PATRIC" id="fig|1350482.3.peg.1573"/>
<evidence type="ECO:0000313" key="2">
    <source>
        <dbReference type="EMBL" id="KON74008.1"/>
    </source>
</evidence>
<comment type="caution">
    <text evidence="2">The sequence shown here is derived from an EMBL/GenBank/DDBJ whole genome shotgun (WGS) entry which is preliminary data.</text>
</comment>
<reference evidence="2 3" key="1">
    <citation type="journal article" date="2015" name="Sci. Rep.">
        <title>Functional and structural properties of a novel cellulosome-like multienzyme complex: efficient glycoside hydrolysis of water-insoluble 7-xylosyl-10-deacetylpaclitaxel.</title>
        <authorList>
            <person name="Dou T.Y."/>
            <person name="Luan H.W."/>
            <person name="Ge G.B."/>
            <person name="Dong M.M."/>
            <person name="Zou H.F."/>
            <person name="He Y.Q."/>
            <person name="Cui P."/>
            <person name="Wang J.Y."/>
            <person name="Hao D.C."/>
            <person name="Yang S.L."/>
            <person name="Yang L."/>
        </authorList>
    </citation>
    <scope>NUCLEOTIDE SEQUENCE [LARGE SCALE GENOMIC DNA]</scope>
    <source>
        <strain evidence="2 3">F16</strain>
    </source>
</reference>
<organism evidence="2 3">
    <name type="scientific">Cellulosimicrobium cellulans F16</name>
    <dbReference type="NCBI Taxonomy" id="1350482"/>
    <lineage>
        <taxon>Bacteria</taxon>
        <taxon>Bacillati</taxon>
        <taxon>Actinomycetota</taxon>
        <taxon>Actinomycetes</taxon>
        <taxon>Micrococcales</taxon>
        <taxon>Promicromonosporaceae</taxon>
        <taxon>Cellulosimicrobium</taxon>
    </lineage>
</organism>